<dbReference type="PANTHER" id="PTHR43151:SF1">
    <property type="entry name" value="SSR2333 PROTEIN"/>
    <property type="match status" value="1"/>
</dbReference>
<name>A0A1U7NL16_9FIRM</name>
<protein>
    <recommendedName>
        <fullName evidence="2">Ferrous iron transporter FeoA-like domain-containing protein</fullName>
    </recommendedName>
</protein>
<evidence type="ECO:0000313" key="3">
    <source>
        <dbReference type="EMBL" id="OLU45284.1"/>
    </source>
</evidence>
<dbReference type="GeneID" id="78276092"/>
<dbReference type="EMBL" id="MPKA01000087">
    <property type="protein sequence ID" value="OLU45284.1"/>
    <property type="molecule type" value="Genomic_DNA"/>
</dbReference>
<dbReference type="InterPro" id="IPR007167">
    <property type="entry name" value="Fe-transptr_FeoA-like"/>
</dbReference>
<gene>
    <name evidence="3" type="ORF">BO225_09085</name>
</gene>
<dbReference type="RefSeq" id="WP_076341940.1">
    <property type="nucleotide sequence ID" value="NZ_CAJTMI010000005.1"/>
</dbReference>
<dbReference type="Proteomes" id="UP000186705">
    <property type="component" value="Unassembled WGS sequence"/>
</dbReference>
<feature type="domain" description="Ferrous iron transporter FeoA-like" evidence="2">
    <location>
        <begin position="1"/>
        <end position="72"/>
    </location>
</feature>
<dbReference type="GO" id="GO:0046914">
    <property type="term" value="F:transition metal ion binding"/>
    <property type="evidence" value="ECO:0007669"/>
    <property type="project" value="InterPro"/>
</dbReference>
<organism evidence="3 4">
    <name type="scientific">Dubosiella newyorkensis</name>
    <dbReference type="NCBI Taxonomy" id="1862672"/>
    <lineage>
        <taxon>Bacteria</taxon>
        <taxon>Bacillati</taxon>
        <taxon>Bacillota</taxon>
        <taxon>Erysipelotrichia</taxon>
        <taxon>Erysipelotrichales</taxon>
        <taxon>Erysipelotrichaceae</taxon>
        <taxon>Dubosiella</taxon>
    </lineage>
</organism>
<dbReference type="Gene3D" id="2.30.30.90">
    <property type="match status" value="1"/>
</dbReference>
<comment type="caution">
    <text evidence="3">The sequence shown here is derived from an EMBL/GenBank/DDBJ whole genome shotgun (WGS) entry which is preliminary data.</text>
</comment>
<keyword evidence="1" id="KW-0408">Iron</keyword>
<dbReference type="STRING" id="1862672.BO225_09085"/>
<dbReference type="AlphaFoldDB" id="A0A1U7NL16"/>
<dbReference type="Pfam" id="PF04023">
    <property type="entry name" value="FeoA"/>
    <property type="match status" value="1"/>
</dbReference>
<dbReference type="PANTHER" id="PTHR43151">
    <property type="entry name" value="FEOA FAMILY PROTEIN"/>
    <property type="match status" value="1"/>
</dbReference>
<evidence type="ECO:0000259" key="2">
    <source>
        <dbReference type="SMART" id="SM00899"/>
    </source>
</evidence>
<sequence>MTLKEIPKGKSVVVRQINTNEQTRRRLRTLGMLSGTPIEVVQRKQNGTLVIRLRGTRFALGKELSEQIEVEA</sequence>
<proteinExistence type="predicted"/>
<dbReference type="InterPro" id="IPR053184">
    <property type="entry name" value="FeoA-like"/>
</dbReference>
<evidence type="ECO:0000313" key="4">
    <source>
        <dbReference type="Proteomes" id="UP000186705"/>
    </source>
</evidence>
<evidence type="ECO:0000256" key="1">
    <source>
        <dbReference type="ARBA" id="ARBA00023004"/>
    </source>
</evidence>
<dbReference type="InterPro" id="IPR008988">
    <property type="entry name" value="Transcriptional_repressor_C"/>
</dbReference>
<accession>A0A1U7NL16</accession>
<dbReference type="SUPFAM" id="SSF50037">
    <property type="entry name" value="C-terminal domain of transcriptional repressors"/>
    <property type="match status" value="1"/>
</dbReference>
<dbReference type="SMART" id="SM00899">
    <property type="entry name" value="FeoA"/>
    <property type="match status" value="1"/>
</dbReference>
<keyword evidence="4" id="KW-1185">Reference proteome</keyword>
<reference evidence="3 4" key="1">
    <citation type="submission" date="2016-11" db="EMBL/GenBank/DDBJ databases">
        <title>Description of two novel members of the family Erysipelotrichaceae: Ileibacterium lipovorans gen. nov., sp. nov. and Dubosiella newyorkensis, gen. nov., sp. nov.</title>
        <authorList>
            <person name="Cox L.M."/>
            <person name="Sohn J."/>
            <person name="Tyrrell K.L."/>
            <person name="Citron D.M."/>
            <person name="Lawson P.A."/>
            <person name="Patel N.B."/>
            <person name="Iizumi T."/>
            <person name="Perez-Perez G.I."/>
            <person name="Goldstein E.J."/>
            <person name="Blaser M.J."/>
        </authorList>
    </citation>
    <scope>NUCLEOTIDE SEQUENCE [LARGE SCALE GENOMIC DNA]</scope>
    <source>
        <strain evidence="3 4">NYU-BL-A4</strain>
    </source>
</reference>
<dbReference type="InterPro" id="IPR038157">
    <property type="entry name" value="FeoA_core_dom"/>
</dbReference>
<dbReference type="OrthoDB" id="9811076at2"/>